<dbReference type="InterPro" id="IPR051532">
    <property type="entry name" value="Ester_Hydrolysis_Enzymes"/>
</dbReference>
<dbReference type="Pfam" id="PF13472">
    <property type="entry name" value="Lipase_GDSL_2"/>
    <property type="match status" value="1"/>
</dbReference>
<protein>
    <submittedName>
        <fullName evidence="2">SGNH/GDSL hydrolase family protein</fullName>
    </submittedName>
</protein>
<evidence type="ECO:0000313" key="3">
    <source>
        <dbReference type="Proteomes" id="UP000823854"/>
    </source>
</evidence>
<accession>A0A9D2Q1E0</accession>
<dbReference type="EMBL" id="DWWC01000330">
    <property type="protein sequence ID" value="HJC71047.1"/>
    <property type="molecule type" value="Genomic_DNA"/>
</dbReference>
<sequence length="208" mass="23116">MSTSTAPRILLFIGDSITDCGRREDPDGLGHGYVRMLAEELRAREPDTTVLNRGISGHKAADLVARFEQDCLGLAPDLVTVYIGVNDSWHYTTGRDEHVDEESFERDYRWMLDQIAEHLPGTAVTLVVPFVADVDEDVRRIHDDLDPKVAIIRRLALEHGHTLVDLEQLLAGVLATGMPPERFAEDGVHPTPIGHRAIADAWLDAVRP</sequence>
<dbReference type="GO" id="GO:0004622">
    <property type="term" value="F:phosphatidylcholine lysophospholipase activity"/>
    <property type="evidence" value="ECO:0007669"/>
    <property type="project" value="TreeGrafter"/>
</dbReference>
<feature type="domain" description="SGNH hydrolase-type esterase" evidence="1">
    <location>
        <begin position="12"/>
        <end position="197"/>
    </location>
</feature>
<dbReference type="CDD" id="cd01834">
    <property type="entry name" value="SGNH_hydrolase_like_2"/>
    <property type="match status" value="1"/>
</dbReference>
<dbReference type="PANTHER" id="PTHR30383">
    <property type="entry name" value="THIOESTERASE 1/PROTEASE 1/LYSOPHOSPHOLIPASE L1"/>
    <property type="match status" value="1"/>
</dbReference>
<dbReference type="AlphaFoldDB" id="A0A9D2Q1E0"/>
<keyword evidence="2" id="KW-0378">Hydrolase</keyword>
<gene>
    <name evidence="2" type="ORF">H9932_15410</name>
</gene>
<dbReference type="SUPFAM" id="SSF52266">
    <property type="entry name" value="SGNH hydrolase"/>
    <property type="match status" value="1"/>
</dbReference>
<name>A0A9D2Q1E0_9MICO</name>
<dbReference type="InterPro" id="IPR036514">
    <property type="entry name" value="SGNH_hydro_sf"/>
</dbReference>
<dbReference type="InterPro" id="IPR013830">
    <property type="entry name" value="SGNH_hydro"/>
</dbReference>
<evidence type="ECO:0000313" key="2">
    <source>
        <dbReference type="EMBL" id="HJC71047.1"/>
    </source>
</evidence>
<dbReference type="PANTHER" id="PTHR30383:SF5">
    <property type="entry name" value="SGNH HYDROLASE-TYPE ESTERASE DOMAIN-CONTAINING PROTEIN"/>
    <property type="match status" value="1"/>
</dbReference>
<reference evidence="2" key="2">
    <citation type="submission" date="2021-04" db="EMBL/GenBank/DDBJ databases">
        <authorList>
            <person name="Gilroy R."/>
        </authorList>
    </citation>
    <scope>NUCLEOTIDE SEQUENCE</scope>
    <source>
        <strain evidence="2">CHK130-7132</strain>
    </source>
</reference>
<evidence type="ECO:0000259" key="1">
    <source>
        <dbReference type="Pfam" id="PF13472"/>
    </source>
</evidence>
<comment type="caution">
    <text evidence="2">The sequence shown here is derived from an EMBL/GenBank/DDBJ whole genome shotgun (WGS) entry which is preliminary data.</text>
</comment>
<dbReference type="Proteomes" id="UP000823854">
    <property type="component" value="Unassembled WGS sequence"/>
</dbReference>
<dbReference type="Gene3D" id="3.40.50.1110">
    <property type="entry name" value="SGNH hydrolase"/>
    <property type="match status" value="1"/>
</dbReference>
<organism evidence="2 3">
    <name type="scientific">Candidatus Brachybacterium intestinipullorum</name>
    <dbReference type="NCBI Taxonomy" id="2838512"/>
    <lineage>
        <taxon>Bacteria</taxon>
        <taxon>Bacillati</taxon>
        <taxon>Actinomycetota</taxon>
        <taxon>Actinomycetes</taxon>
        <taxon>Micrococcales</taxon>
        <taxon>Dermabacteraceae</taxon>
        <taxon>Brachybacterium</taxon>
    </lineage>
</organism>
<reference evidence="2" key="1">
    <citation type="journal article" date="2021" name="PeerJ">
        <title>Extensive microbial diversity within the chicken gut microbiome revealed by metagenomics and culture.</title>
        <authorList>
            <person name="Gilroy R."/>
            <person name="Ravi A."/>
            <person name="Getino M."/>
            <person name="Pursley I."/>
            <person name="Horton D.L."/>
            <person name="Alikhan N.F."/>
            <person name="Baker D."/>
            <person name="Gharbi K."/>
            <person name="Hall N."/>
            <person name="Watson M."/>
            <person name="Adriaenssens E.M."/>
            <person name="Foster-Nyarko E."/>
            <person name="Jarju S."/>
            <person name="Secka A."/>
            <person name="Antonio M."/>
            <person name="Oren A."/>
            <person name="Chaudhuri R.R."/>
            <person name="La Ragione R."/>
            <person name="Hildebrand F."/>
            <person name="Pallen M.J."/>
        </authorList>
    </citation>
    <scope>NUCLEOTIDE SEQUENCE</scope>
    <source>
        <strain evidence="2">CHK130-7132</strain>
    </source>
</reference>
<proteinExistence type="predicted"/>